<evidence type="ECO:0000259" key="8">
    <source>
        <dbReference type="Pfam" id="PF13742"/>
    </source>
</evidence>
<evidence type="ECO:0000313" key="10">
    <source>
        <dbReference type="Proteomes" id="UP000295008"/>
    </source>
</evidence>
<organism evidence="9 10">
    <name type="scientific">Hydrogenispora ethanolica</name>
    <dbReference type="NCBI Taxonomy" id="1082276"/>
    <lineage>
        <taxon>Bacteria</taxon>
        <taxon>Bacillati</taxon>
        <taxon>Bacillota</taxon>
        <taxon>Hydrogenispora</taxon>
    </lineage>
</organism>
<evidence type="ECO:0000256" key="3">
    <source>
        <dbReference type="ARBA" id="ARBA00022801"/>
    </source>
</evidence>
<dbReference type="Pfam" id="PF02601">
    <property type="entry name" value="Exonuc_VII_L"/>
    <property type="match status" value="1"/>
</dbReference>
<comment type="caution">
    <text evidence="9">The sequence shown here is derived from an EMBL/GenBank/DDBJ whole genome shotgun (WGS) entry which is preliminary data.</text>
</comment>
<protein>
    <recommendedName>
        <fullName evidence="5">Exodeoxyribonuclease 7 large subunit</fullName>
        <ecNumber evidence="5">3.1.11.6</ecNumber>
    </recommendedName>
    <alternativeName>
        <fullName evidence="5">Exodeoxyribonuclease VII large subunit</fullName>
        <shortName evidence="5">Exonuclease VII large subunit</shortName>
    </alternativeName>
</protein>
<accession>A0A4R1RFS0</accession>
<sequence>MAEPIISVSQLTQTIKQVIEESFLLSRVWIRGEISNFTRHSSGHLYFTLKDEGARLSCVMFKSQARLLRFKPADGMAIQVRGRLSVYEKLGQYQLYVEEMAETGQGDLHAAFERLKARLAAEGLFDADRKKPLPSLPQKIGLITSPTGAAVRDMIKILRRRRPNLDILIIPAQVQGDEAPASLVKALAEAGRFHNLDLVIIGRGGGSLEDLWAFNDERVARAIADFPLPIISAVGHETDFTIADFVSDLRAPTPSAAAELAVPEQASLQNNLIALRGRLLAGMNRKIQTCRRDWQRIMQSRVFQAPRAPLDRRRQEVDLLSEQMIRITRQHLLLERERSLRILGKLDSLSPLATLGRGYAIVRKADGTFVTRSEQVEAEEAVHVTLASGALHCKVTSTENFKLP</sequence>
<evidence type="ECO:0000256" key="2">
    <source>
        <dbReference type="ARBA" id="ARBA00022722"/>
    </source>
</evidence>
<keyword evidence="3 5" id="KW-0378">Hydrolase</keyword>
<comment type="catalytic activity">
    <reaction evidence="5 6">
        <text>Exonucleolytic cleavage in either 5'- to 3'- or 3'- to 5'-direction to yield nucleoside 5'-phosphates.</text>
        <dbReference type="EC" id="3.1.11.6"/>
    </reaction>
</comment>
<dbReference type="RefSeq" id="WP_165908040.1">
    <property type="nucleotide sequence ID" value="NZ_SLUN01000018.1"/>
</dbReference>
<dbReference type="AlphaFoldDB" id="A0A4R1RFS0"/>
<keyword evidence="2 5" id="KW-0540">Nuclease</keyword>
<dbReference type="HAMAP" id="MF_00378">
    <property type="entry name" value="Exonuc_7_L"/>
    <property type="match status" value="1"/>
</dbReference>
<evidence type="ECO:0000256" key="5">
    <source>
        <dbReference type="HAMAP-Rule" id="MF_00378"/>
    </source>
</evidence>
<comment type="subunit">
    <text evidence="5">Heterooligomer composed of large and small subunits.</text>
</comment>
<comment type="similarity">
    <text evidence="5 6">Belongs to the XseA family.</text>
</comment>
<dbReference type="InterPro" id="IPR020579">
    <property type="entry name" value="Exonuc_VII_lsu_C"/>
</dbReference>
<dbReference type="GO" id="GO:0008855">
    <property type="term" value="F:exodeoxyribonuclease VII activity"/>
    <property type="evidence" value="ECO:0007669"/>
    <property type="project" value="UniProtKB-UniRule"/>
</dbReference>
<reference evidence="9 10" key="1">
    <citation type="submission" date="2019-03" db="EMBL/GenBank/DDBJ databases">
        <title>Genomic Encyclopedia of Type Strains, Phase IV (KMG-IV): sequencing the most valuable type-strain genomes for metagenomic binning, comparative biology and taxonomic classification.</title>
        <authorList>
            <person name="Goeker M."/>
        </authorList>
    </citation>
    <scope>NUCLEOTIDE SEQUENCE [LARGE SCALE GENOMIC DNA]</scope>
    <source>
        <strain evidence="9 10">LX-B</strain>
    </source>
</reference>
<evidence type="ECO:0000256" key="4">
    <source>
        <dbReference type="ARBA" id="ARBA00022839"/>
    </source>
</evidence>
<feature type="domain" description="OB-fold nucleic acid binding" evidence="8">
    <location>
        <begin position="6"/>
        <end position="100"/>
    </location>
</feature>
<feature type="domain" description="Exonuclease VII large subunit C-terminal" evidence="7">
    <location>
        <begin position="124"/>
        <end position="338"/>
    </location>
</feature>
<dbReference type="GO" id="GO:0005737">
    <property type="term" value="C:cytoplasm"/>
    <property type="evidence" value="ECO:0007669"/>
    <property type="project" value="UniProtKB-SubCell"/>
</dbReference>
<dbReference type="InterPro" id="IPR025824">
    <property type="entry name" value="OB-fold_nuc-bd_dom"/>
</dbReference>
<dbReference type="GO" id="GO:0003676">
    <property type="term" value="F:nucleic acid binding"/>
    <property type="evidence" value="ECO:0007669"/>
    <property type="project" value="InterPro"/>
</dbReference>
<dbReference type="InterPro" id="IPR003753">
    <property type="entry name" value="Exonuc_VII_L"/>
</dbReference>
<evidence type="ECO:0000256" key="6">
    <source>
        <dbReference type="RuleBase" id="RU004355"/>
    </source>
</evidence>
<dbReference type="GO" id="GO:0006308">
    <property type="term" value="P:DNA catabolic process"/>
    <property type="evidence" value="ECO:0007669"/>
    <property type="project" value="UniProtKB-UniRule"/>
</dbReference>
<keyword evidence="4 5" id="KW-0269">Exonuclease</keyword>
<dbReference type="NCBIfam" id="TIGR00237">
    <property type="entry name" value="xseA"/>
    <property type="match status" value="1"/>
</dbReference>
<evidence type="ECO:0000259" key="7">
    <source>
        <dbReference type="Pfam" id="PF02601"/>
    </source>
</evidence>
<dbReference type="Proteomes" id="UP000295008">
    <property type="component" value="Unassembled WGS sequence"/>
</dbReference>
<keyword evidence="1 5" id="KW-0963">Cytoplasm</keyword>
<dbReference type="PANTHER" id="PTHR30008">
    <property type="entry name" value="EXODEOXYRIBONUCLEASE 7 LARGE SUBUNIT"/>
    <property type="match status" value="1"/>
</dbReference>
<dbReference type="CDD" id="cd04489">
    <property type="entry name" value="ExoVII_LU_OBF"/>
    <property type="match status" value="1"/>
</dbReference>
<dbReference type="EMBL" id="SLUN01000018">
    <property type="protein sequence ID" value="TCL64749.1"/>
    <property type="molecule type" value="Genomic_DNA"/>
</dbReference>
<evidence type="ECO:0000313" key="9">
    <source>
        <dbReference type="EMBL" id="TCL64749.1"/>
    </source>
</evidence>
<comment type="subcellular location">
    <subcellularLocation>
        <location evidence="5 6">Cytoplasm</location>
    </subcellularLocation>
</comment>
<proteinExistence type="inferred from homology"/>
<gene>
    <name evidence="5" type="primary">xseA</name>
    <name evidence="9" type="ORF">EDC14_101848</name>
</gene>
<comment type="function">
    <text evidence="5">Bidirectionally degrades single-stranded DNA into large acid-insoluble oligonucleotides, which are then degraded further into small acid-soluble oligonucleotides.</text>
</comment>
<evidence type="ECO:0000256" key="1">
    <source>
        <dbReference type="ARBA" id="ARBA00022490"/>
    </source>
</evidence>
<dbReference type="PANTHER" id="PTHR30008:SF0">
    <property type="entry name" value="EXODEOXYRIBONUCLEASE 7 LARGE SUBUNIT"/>
    <property type="match status" value="1"/>
</dbReference>
<dbReference type="EC" id="3.1.11.6" evidence="5"/>
<dbReference type="GO" id="GO:0009318">
    <property type="term" value="C:exodeoxyribonuclease VII complex"/>
    <property type="evidence" value="ECO:0007669"/>
    <property type="project" value="UniProtKB-UniRule"/>
</dbReference>
<dbReference type="Pfam" id="PF13742">
    <property type="entry name" value="tRNA_anti_2"/>
    <property type="match status" value="1"/>
</dbReference>
<keyword evidence="10" id="KW-1185">Reference proteome</keyword>
<name>A0A4R1RFS0_HYDET</name>